<feature type="non-terminal residue" evidence="2">
    <location>
        <position position="1"/>
    </location>
</feature>
<dbReference type="AlphaFoldDB" id="A0A9N9KGG9"/>
<sequence>DDKILGGKGIIVEIDKSKFEDLWIVGITERTRNKKCYFEVVKNCNYSTLFKFIKEHIKPGSTLYSDCWK</sequence>
<proteinExistence type="predicted"/>
<organism evidence="2 3">
    <name type="scientific">Dentiscutata erythropus</name>
    <dbReference type="NCBI Taxonomy" id="1348616"/>
    <lineage>
        <taxon>Eukaryota</taxon>
        <taxon>Fungi</taxon>
        <taxon>Fungi incertae sedis</taxon>
        <taxon>Mucoromycota</taxon>
        <taxon>Glomeromycotina</taxon>
        <taxon>Glomeromycetes</taxon>
        <taxon>Diversisporales</taxon>
        <taxon>Gigasporaceae</taxon>
        <taxon>Dentiscutata</taxon>
    </lineage>
</organism>
<reference evidence="2" key="1">
    <citation type="submission" date="2021-06" db="EMBL/GenBank/DDBJ databases">
        <authorList>
            <person name="Kallberg Y."/>
            <person name="Tangrot J."/>
            <person name="Rosling A."/>
        </authorList>
    </citation>
    <scope>NUCLEOTIDE SEQUENCE</scope>
    <source>
        <strain evidence="2">MA453B</strain>
    </source>
</reference>
<evidence type="ECO:0000259" key="1">
    <source>
        <dbReference type="Pfam" id="PF12762"/>
    </source>
</evidence>
<keyword evidence="3" id="KW-1185">Reference proteome</keyword>
<accession>A0A9N9KGG9</accession>
<gene>
    <name evidence="2" type="ORF">DERYTH_LOCUS28341</name>
</gene>
<comment type="caution">
    <text evidence="2">The sequence shown here is derived from an EMBL/GenBank/DDBJ whole genome shotgun (WGS) entry which is preliminary data.</text>
</comment>
<feature type="domain" description="ISXO2-like transposase" evidence="1">
    <location>
        <begin position="22"/>
        <end position="68"/>
    </location>
</feature>
<dbReference type="Pfam" id="PF12762">
    <property type="entry name" value="DDE_Tnp_IS1595"/>
    <property type="match status" value="1"/>
</dbReference>
<protein>
    <submittedName>
        <fullName evidence="2">8447_t:CDS:1</fullName>
    </submittedName>
</protein>
<evidence type="ECO:0000313" key="3">
    <source>
        <dbReference type="Proteomes" id="UP000789405"/>
    </source>
</evidence>
<evidence type="ECO:0000313" key="2">
    <source>
        <dbReference type="EMBL" id="CAG8827662.1"/>
    </source>
</evidence>
<feature type="non-terminal residue" evidence="2">
    <location>
        <position position="69"/>
    </location>
</feature>
<dbReference type="EMBL" id="CAJVPY010070105">
    <property type="protein sequence ID" value="CAG8827662.1"/>
    <property type="molecule type" value="Genomic_DNA"/>
</dbReference>
<dbReference type="OrthoDB" id="5598606at2759"/>
<dbReference type="InterPro" id="IPR024445">
    <property type="entry name" value="Tnp_ISXO2-like"/>
</dbReference>
<name>A0A9N9KGG9_9GLOM</name>
<dbReference type="Proteomes" id="UP000789405">
    <property type="component" value="Unassembled WGS sequence"/>
</dbReference>